<comment type="caution">
    <text evidence="12">The sequence shown here is derived from an EMBL/GenBank/DDBJ whole genome shotgun (WGS) entry which is preliminary data.</text>
</comment>
<dbReference type="PROSITE" id="PS00197">
    <property type="entry name" value="2FE2S_FER_1"/>
    <property type="match status" value="1"/>
</dbReference>
<name>A0ABU9G8W1_9GAMM</name>
<dbReference type="Pfam" id="PF00175">
    <property type="entry name" value="NAD_binding_1"/>
    <property type="match status" value="1"/>
</dbReference>
<dbReference type="PANTHER" id="PTHR47354">
    <property type="entry name" value="NADH OXIDOREDUCTASE HCR"/>
    <property type="match status" value="1"/>
</dbReference>
<evidence type="ECO:0000256" key="1">
    <source>
        <dbReference type="ARBA" id="ARBA00001974"/>
    </source>
</evidence>
<feature type="domain" description="FAD-binding FR-type" evidence="11">
    <location>
        <begin position="2"/>
        <end position="106"/>
    </location>
</feature>
<keyword evidence="8" id="KW-0411">Iron-sulfur</keyword>
<evidence type="ECO:0000256" key="5">
    <source>
        <dbReference type="ARBA" id="ARBA00022827"/>
    </source>
</evidence>
<accession>A0ABU9G8W1</accession>
<keyword evidence="6 12" id="KW-0560">Oxidoreductase</keyword>
<evidence type="ECO:0000256" key="2">
    <source>
        <dbReference type="ARBA" id="ARBA00022630"/>
    </source>
</evidence>
<keyword evidence="5" id="KW-0274">FAD</keyword>
<keyword evidence="2" id="KW-0285">Flavoprotein</keyword>
<organism evidence="12 13">
    <name type="scientific">Marinomonas arenicola</name>
    <dbReference type="NCBI Taxonomy" id="569601"/>
    <lineage>
        <taxon>Bacteria</taxon>
        <taxon>Pseudomonadati</taxon>
        <taxon>Pseudomonadota</taxon>
        <taxon>Gammaproteobacteria</taxon>
        <taxon>Oceanospirillales</taxon>
        <taxon>Oceanospirillaceae</taxon>
        <taxon>Marinomonas</taxon>
    </lineage>
</organism>
<evidence type="ECO:0000256" key="3">
    <source>
        <dbReference type="ARBA" id="ARBA00022714"/>
    </source>
</evidence>
<evidence type="ECO:0000313" key="12">
    <source>
        <dbReference type="EMBL" id="MEL0614917.1"/>
    </source>
</evidence>
<gene>
    <name evidence="12" type="primary">paaE</name>
    <name evidence="12" type="ORF">V6242_17325</name>
</gene>
<dbReference type="InterPro" id="IPR008333">
    <property type="entry name" value="Cbr1-like_FAD-bd_dom"/>
</dbReference>
<dbReference type="EC" id="1.14.13.149" evidence="12"/>
<dbReference type="InterPro" id="IPR001433">
    <property type="entry name" value="OxRdtase_FAD/NAD-bd"/>
</dbReference>
<evidence type="ECO:0000256" key="7">
    <source>
        <dbReference type="ARBA" id="ARBA00023004"/>
    </source>
</evidence>
<evidence type="ECO:0000256" key="6">
    <source>
        <dbReference type="ARBA" id="ARBA00023002"/>
    </source>
</evidence>
<dbReference type="PRINTS" id="PR00371">
    <property type="entry name" value="FPNCR"/>
</dbReference>
<dbReference type="InterPro" id="IPR039261">
    <property type="entry name" value="FNR_nucleotide-bd"/>
</dbReference>
<dbReference type="SUPFAM" id="SSF63380">
    <property type="entry name" value="Riboflavin synthase domain-like"/>
    <property type="match status" value="1"/>
</dbReference>
<evidence type="ECO:0000256" key="4">
    <source>
        <dbReference type="ARBA" id="ARBA00022723"/>
    </source>
</evidence>
<dbReference type="EMBL" id="JBAKAR010000024">
    <property type="protein sequence ID" value="MEL0614917.1"/>
    <property type="molecule type" value="Genomic_DNA"/>
</dbReference>
<evidence type="ECO:0000259" key="10">
    <source>
        <dbReference type="PROSITE" id="PS51085"/>
    </source>
</evidence>
<keyword evidence="7" id="KW-0408">Iron</keyword>
<dbReference type="Pfam" id="PF00111">
    <property type="entry name" value="Fer2"/>
    <property type="match status" value="1"/>
</dbReference>
<dbReference type="PRINTS" id="PR00410">
    <property type="entry name" value="PHEHYDRXLASE"/>
</dbReference>
<dbReference type="InterPro" id="IPR001041">
    <property type="entry name" value="2Fe-2S_ferredoxin-type"/>
</dbReference>
<dbReference type="PROSITE" id="PS51384">
    <property type="entry name" value="FAD_FR"/>
    <property type="match status" value="1"/>
</dbReference>
<comment type="cofactor">
    <cofactor evidence="1">
        <name>FAD</name>
        <dbReference type="ChEBI" id="CHEBI:57692"/>
    </cofactor>
</comment>
<dbReference type="GO" id="GO:0097266">
    <property type="term" value="F:phenylacetyl-CoA 1,2-epoxidase activity"/>
    <property type="evidence" value="ECO:0007669"/>
    <property type="project" value="UniProtKB-EC"/>
</dbReference>
<sequence length="357" mass="39379">MNHFHTLTVRDLRRETRDAISMAFDVPAELEEAFRFKQGQFLTLRSTIDGEEVRRSYSICSGVDDGEIRVAIKRVPGGVFSSYANEQLQVGDSIEVMPPLGSFYTELDPNRSGNYLLVAAGSGITPILSIAKTTLAAEPKSQVTILFGNRATSSTMFREQLTDLKNQYMGRLNLVFIFSREQQDIELYNGHIDSEKCHTLFARWVDVKSLDAAFICGPQVMTEAVRDELIGAGLSADKVHFELFAAVGSERKRAERAAAPASENESDITVIRDGGVQQFSLQQNTKNLLDAGNEHGADLPFSCKAGVCSTCKCKVVEGEVDMDISIGLEDYEVEAGYILSCQSYPVSKKVVLDFDEV</sequence>
<dbReference type="CDD" id="cd06214">
    <property type="entry name" value="PA_degradation_oxidoreductase_like"/>
    <property type="match status" value="1"/>
</dbReference>
<dbReference type="InterPro" id="IPR017927">
    <property type="entry name" value="FAD-bd_FR_type"/>
</dbReference>
<dbReference type="RefSeq" id="WP_341568156.1">
    <property type="nucleotide sequence ID" value="NZ_JBAKAR010000024.1"/>
</dbReference>
<keyword evidence="4" id="KW-0479">Metal-binding</keyword>
<dbReference type="InterPro" id="IPR001709">
    <property type="entry name" value="Flavoprot_Pyr_Nucl_cyt_Rdtase"/>
</dbReference>
<keyword evidence="3" id="KW-0001">2Fe-2S</keyword>
<comment type="cofactor">
    <cofactor evidence="9">
        <name>[2Fe-2S] cluster</name>
        <dbReference type="ChEBI" id="CHEBI:190135"/>
    </cofactor>
</comment>
<evidence type="ECO:0000256" key="8">
    <source>
        <dbReference type="ARBA" id="ARBA00023014"/>
    </source>
</evidence>
<dbReference type="NCBIfam" id="TIGR02160">
    <property type="entry name" value="PA_CoA_Oxy5"/>
    <property type="match status" value="1"/>
</dbReference>
<dbReference type="InterPro" id="IPR006058">
    <property type="entry name" value="2Fe2S_fd_BS"/>
</dbReference>
<dbReference type="Gene3D" id="3.10.20.30">
    <property type="match status" value="1"/>
</dbReference>
<proteinExistence type="predicted"/>
<keyword evidence="13" id="KW-1185">Reference proteome</keyword>
<dbReference type="SUPFAM" id="SSF54292">
    <property type="entry name" value="2Fe-2S ferredoxin-like"/>
    <property type="match status" value="1"/>
</dbReference>
<dbReference type="Proteomes" id="UP001379949">
    <property type="component" value="Unassembled WGS sequence"/>
</dbReference>
<dbReference type="PROSITE" id="PS51085">
    <property type="entry name" value="2FE2S_FER_2"/>
    <property type="match status" value="1"/>
</dbReference>
<evidence type="ECO:0000259" key="11">
    <source>
        <dbReference type="PROSITE" id="PS51384"/>
    </source>
</evidence>
<evidence type="ECO:0000313" key="13">
    <source>
        <dbReference type="Proteomes" id="UP001379949"/>
    </source>
</evidence>
<dbReference type="Gene3D" id="3.40.50.80">
    <property type="entry name" value="Nucleotide-binding domain of ferredoxin-NADP reductase (FNR) module"/>
    <property type="match status" value="1"/>
</dbReference>
<dbReference type="InterPro" id="IPR017938">
    <property type="entry name" value="Riboflavin_synthase-like_b-brl"/>
</dbReference>
<dbReference type="PANTHER" id="PTHR47354:SF8">
    <property type="entry name" value="1,2-PHENYLACETYL-COA EPOXIDASE, SUBUNIT E"/>
    <property type="match status" value="1"/>
</dbReference>
<dbReference type="InterPro" id="IPR050415">
    <property type="entry name" value="MRET"/>
</dbReference>
<dbReference type="CDD" id="cd00207">
    <property type="entry name" value="fer2"/>
    <property type="match status" value="1"/>
</dbReference>
<feature type="domain" description="2Fe-2S ferredoxin-type" evidence="10">
    <location>
        <begin position="266"/>
        <end position="357"/>
    </location>
</feature>
<dbReference type="Gene3D" id="2.40.30.10">
    <property type="entry name" value="Translation factors"/>
    <property type="match status" value="1"/>
</dbReference>
<dbReference type="Pfam" id="PF00970">
    <property type="entry name" value="FAD_binding_6"/>
    <property type="match status" value="1"/>
</dbReference>
<evidence type="ECO:0000256" key="9">
    <source>
        <dbReference type="ARBA" id="ARBA00034078"/>
    </source>
</evidence>
<dbReference type="InterPro" id="IPR011884">
    <property type="entry name" value="PaaE"/>
</dbReference>
<reference evidence="12 13" key="1">
    <citation type="submission" date="2024-02" db="EMBL/GenBank/DDBJ databases">
        <title>Bacteria isolated from the canopy kelp, Nereocystis luetkeana.</title>
        <authorList>
            <person name="Pfister C.A."/>
            <person name="Younker I.T."/>
            <person name="Light S.H."/>
        </authorList>
    </citation>
    <scope>NUCLEOTIDE SEQUENCE [LARGE SCALE GENOMIC DNA]</scope>
    <source>
        <strain evidence="12 13">TI.4.07</strain>
    </source>
</reference>
<dbReference type="SUPFAM" id="SSF52343">
    <property type="entry name" value="Ferredoxin reductase-like, C-terminal NADP-linked domain"/>
    <property type="match status" value="1"/>
</dbReference>
<dbReference type="InterPro" id="IPR012675">
    <property type="entry name" value="Beta-grasp_dom_sf"/>
</dbReference>
<protein>
    <submittedName>
        <fullName evidence="12">1,2-phenylacetyl-CoA epoxidase subunit PaaE</fullName>
        <ecNumber evidence="12">1.14.13.149</ecNumber>
    </submittedName>
</protein>
<dbReference type="InterPro" id="IPR036010">
    <property type="entry name" value="2Fe-2S_ferredoxin-like_sf"/>
</dbReference>